<dbReference type="EMBL" id="OZ020103">
    <property type="protein sequence ID" value="CAK9277122.1"/>
    <property type="molecule type" value="Genomic_DNA"/>
</dbReference>
<keyword evidence="2" id="KW-1185">Reference proteome</keyword>
<evidence type="ECO:0000313" key="2">
    <source>
        <dbReference type="Proteomes" id="UP001497444"/>
    </source>
</evidence>
<reference evidence="1" key="1">
    <citation type="submission" date="2024-02" db="EMBL/GenBank/DDBJ databases">
        <authorList>
            <consortium name="ELIXIR-Norway"/>
            <consortium name="Elixir Norway"/>
        </authorList>
    </citation>
    <scope>NUCLEOTIDE SEQUENCE</scope>
</reference>
<accession>A0ABP0XHT2</accession>
<sequence>MAKLAAMLGEGVKPSSTKWQREIAFLPSLANSRNDISILSRFKIKTSRDHVRKYHNKVVLISAVFLQEDYHRTTQLNSSSRIVLPQETLLEFVSETNSCQQEEEDSAAAASSFADENNSSSSNNNSNKREEMMIRRSSRCLEMGISDTALESTWVHRFWVFSGSLAVTGMVMKACLACSSSSSSSSTEDFLQVIAGAFAAYILADLATGFYHWGIDNYGGASTPVFGAQIDAFQGHHQRPWTITKREFCNNIHAIARPTTIFLAPFLVLPSHPFADSFLGIFLGFIVMSQQVHAWAHMKKSQLPKLVLELQERGFLVSRKMHGAHHKPPYDVNYCILSGAWNPLLANYDVFKALERFIYSTWRIAPRAWSETSQEWLQTGTYFEDGSELDSSQSS</sequence>
<dbReference type="Pfam" id="PF10520">
    <property type="entry name" value="Lipid_desat"/>
    <property type="match status" value="1"/>
</dbReference>
<evidence type="ECO:0000313" key="1">
    <source>
        <dbReference type="EMBL" id="CAK9277122.1"/>
    </source>
</evidence>
<dbReference type="InterPro" id="IPR019547">
    <property type="entry name" value="Lipid_desat"/>
</dbReference>
<proteinExistence type="predicted"/>
<protein>
    <submittedName>
        <fullName evidence="1">Uncharacterized protein</fullName>
    </submittedName>
</protein>
<gene>
    <name evidence="1" type="ORF">CSSPJE1EN1_LOCUS22600</name>
</gene>
<dbReference type="PANTHER" id="PTHR48140:SF1">
    <property type="entry name" value="FATTY ACID DESATURASE 4, CHLOROPLASTIC-RELATED"/>
    <property type="match status" value="1"/>
</dbReference>
<organism evidence="1 2">
    <name type="scientific">Sphagnum jensenii</name>
    <dbReference type="NCBI Taxonomy" id="128206"/>
    <lineage>
        <taxon>Eukaryota</taxon>
        <taxon>Viridiplantae</taxon>
        <taxon>Streptophyta</taxon>
        <taxon>Embryophyta</taxon>
        <taxon>Bryophyta</taxon>
        <taxon>Sphagnophytina</taxon>
        <taxon>Sphagnopsida</taxon>
        <taxon>Sphagnales</taxon>
        <taxon>Sphagnaceae</taxon>
        <taxon>Sphagnum</taxon>
    </lineage>
</organism>
<dbReference type="InterPro" id="IPR052864">
    <property type="entry name" value="Chloroplast_FAD_CarF"/>
</dbReference>
<name>A0ABP0XHT2_9BRYO</name>
<dbReference type="PANTHER" id="PTHR48140">
    <property type="entry name" value="FATTY ACID DESATURASE 4, CHLOROPLASTIC-RELATED"/>
    <property type="match status" value="1"/>
</dbReference>
<dbReference type="Proteomes" id="UP001497444">
    <property type="component" value="Chromosome 8"/>
</dbReference>